<dbReference type="Pfam" id="PF21117">
    <property type="entry name" value="MRB1590_C"/>
    <property type="match status" value="1"/>
</dbReference>
<dbReference type="Pfam" id="PF09818">
    <property type="entry name" value="ABC_ATPase"/>
    <property type="match status" value="1"/>
</dbReference>
<evidence type="ECO:0000313" key="5">
    <source>
        <dbReference type="EMBL" id="OAP86627.1"/>
    </source>
</evidence>
<dbReference type="InterPro" id="IPR049069">
    <property type="entry name" value="MRB1590-like_C"/>
</dbReference>
<dbReference type="PANTHER" id="PTHR38149:SF1">
    <property type="entry name" value="ATPASE"/>
    <property type="match status" value="1"/>
</dbReference>
<dbReference type="Proteomes" id="UP000078368">
    <property type="component" value="Unassembled WGS sequence"/>
</dbReference>
<evidence type="ECO:0000259" key="3">
    <source>
        <dbReference type="Pfam" id="PF20446"/>
    </source>
</evidence>
<dbReference type="RefSeq" id="WP_064231354.1">
    <property type="nucleotide sequence ID" value="NZ_LVZK01000001.1"/>
</dbReference>
<feature type="region of interest" description="Disordered" evidence="1">
    <location>
        <begin position="1"/>
        <end position="27"/>
    </location>
</feature>
<keyword evidence="6" id="KW-1185">Reference proteome</keyword>
<dbReference type="Gene3D" id="3.40.50.300">
    <property type="entry name" value="P-loop containing nucleotide triphosphate hydrolases"/>
    <property type="match status" value="1"/>
</dbReference>
<dbReference type="GO" id="GO:0016853">
    <property type="term" value="F:isomerase activity"/>
    <property type="evidence" value="ECO:0007669"/>
    <property type="project" value="UniProtKB-KW"/>
</dbReference>
<comment type="caution">
    <text evidence="5">The sequence shown here is derived from an EMBL/GenBank/DDBJ whole genome shotgun (WGS) entry which is preliminary data.</text>
</comment>
<dbReference type="InterPro" id="IPR046834">
    <property type="entry name" value="ABC_ATPase_C"/>
</dbReference>
<dbReference type="AlphaFoldDB" id="A0A179B4N4"/>
<keyword evidence="5" id="KW-0413">Isomerase</keyword>
<dbReference type="SUPFAM" id="SSF52540">
    <property type="entry name" value="P-loop containing nucleoside triphosphate hydrolases"/>
    <property type="match status" value="1"/>
</dbReference>
<reference evidence="5 6" key="1">
    <citation type="submission" date="2016-04" db="EMBL/GenBank/DDBJ databases">
        <title>Peptidophaga gingivicola gen. nov., sp. nov., isolated from human subgingival plaque.</title>
        <authorList>
            <person name="Beall C.J."/>
            <person name="Mokrzan E.M."/>
            <person name="Griffen A.L."/>
            <person name="Leys E.J."/>
        </authorList>
    </citation>
    <scope>NUCLEOTIDE SEQUENCE [LARGE SCALE GENOMIC DNA]</scope>
    <source>
        <strain evidence="5 6">BA112</strain>
    </source>
</reference>
<dbReference type="InterPro" id="IPR027417">
    <property type="entry name" value="P-loop_NTPase"/>
</dbReference>
<evidence type="ECO:0000256" key="1">
    <source>
        <dbReference type="SAM" id="MobiDB-lite"/>
    </source>
</evidence>
<dbReference type="PANTHER" id="PTHR38149">
    <property type="entry name" value="ATPASE"/>
    <property type="match status" value="1"/>
</dbReference>
<evidence type="ECO:0000313" key="6">
    <source>
        <dbReference type="Proteomes" id="UP000078368"/>
    </source>
</evidence>
<feature type="domain" description="ATPase of the ABC class N-terminal" evidence="3">
    <location>
        <begin position="30"/>
        <end position="179"/>
    </location>
</feature>
<evidence type="ECO:0000259" key="2">
    <source>
        <dbReference type="Pfam" id="PF09818"/>
    </source>
</evidence>
<accession>A0A179B4N4</accession>
<dbReference type="InterPro" id="IPR019195">
    <property type="entry name" value="ABC_ATPase_put"/>
</dbReference>
<evidence type="ECO:0000259" key="4">
    <source>
        <dbReference type="Pfam" id="PF21117"/>
    </source>
</evidence>
<name>A0A179B4N4_9ACTO</name>
<dbReference type="EMBL" id="LVZK01000001">
    <property type="protein sequence ID" value="OAP86627.1"/>
    <property type="molecule type" value="Genomic_DNA"/>
</dbReference>
<gene>
    <name evidence="5" type="ORF">A4H34_05740</name>
</gene>
<feature type="domain" description="ATPase of the ABC class C-terminal" evidence="2">
    <location>
        <begin position="191"/>
        <end position="459"/>
    </location>
</feature>
<sequence>MRSRSDFQRPRPNTRRYDEPPARRTGTDADLLSSLEQLDGKTYGAYKTVIGDWDYGTFQVMIDRIQADPFAPPSLLRVQSTPEKMGLPTSLIETREQRIAVADFLIRTFDREIQSHGRGAVQIARTGQEILERSACSVSADRIELRFQVQMPARGRMILGRTAAEIFDRDVPDAIVNTLDFTSSEAADDLEAMRAHVHTYEDYHALQKALADNGWMAFVADGSMLARLSGVSQLPMEDAVAFESPESLRREVTLPHAGLVKGMAIEPGVTVIVGGGYHGKSTLLNALQRGVYAHIPGDGRELVATVDDAVKVRAADGRAVTGVDVSPLITELPGGADTARFTTENASGSTSQAASIMEAIELGTRLLLIDEDSSASNLLMRDSRMRTLVESEPITPLVDRIRALADTGGVSTLIITGGTGDYLDAADRVIMLDTYKCYDVTDRAREVVEEQPRKRTDEPWPISESKRCPLPENVQSDRPKTKAAGTDGIILDNQTISLADVEQIVESGQSEAIAWIVRGMLEHVCYGELTVGEALDQVERMLTSGGLDTLRRFGAREYPAFLVRPRRVDAGAALNRFRGLKLSD</sequence>
<feature type="domain" description="MRB1590-like C-terminal" evidence="4">
    <location>
        <begin position="480"/>
        <end position="582"/>
    </location>
</feature>
<organism evidence="5 6">
    <name type="scientific">Peptidiphaga gingivicola</name>
    <dbReference type="NCBI Taxonomy" id="2741497"/>
    <lineage>
        <taxon>Bacteria</taxon>
        <taxon>Bacillati</taxon>
        <taxon>Actinomycetota</taxon>
        <taxon>Actinomycetes</taxon>
        <taxon>Actinomycetales</taxon>
        <taxon>Actinomycetaceae</taxon>
        <taxon>Peptidiphaga</taxon>
    </lineage>
</organism>
<proteinExistence type="predicted"/>
<dbReference type="Pfam" id="PF20446">
    <property type="entry name" value="ABC_N"/>
    <property type="match status" value="1"/>
</dbReference>
<protein>
    <submittedName>
        <fullName evidence="5">Isopentenyl-diphosphate delta-isomerase</fullName>
    </submittedName>
</protein>
<dbReference type="InterPro" id="IPR046833">
    <property type="entry name" value="ABC_N"/>
</dbReference>